<accession>A0A1F6NDT8</accession>
<sequence>MDSRIEKLINNAKRRMKHCVDPVHGLDHVERVVSRVKELTMDLGLSAEERQAIILAAWWHDVSRSMTKKPSIIWMSIIDDTVSALMLWVKSISCGLFGETVGLATRIIVCKSFGTGAVLTRLLLRKKRRILVDLLDDADSLDMLNDERIARLLPFIENSRLYRISYKFVISWCLKGREFRLKTEQAKKMFIELIRKFIAWVKQKEIFDWHVKQFGEKWLAKALKDANDFLNRIIMETC</sequence>
<evidence type="ECO:0008006" key="3">
    <source>
        <dbReference type="Google" id="ProtNLM"/>
    </source>
</evidence>
<dbReference type="SUPFAM" id="SSF109604">
    <property type="entry name" value="HD-domain/PDEase-like"/>
    <property type="match status" value="1"/>
</dbReference>
<comment type="caution">
    <text evidence="1">The sequence shown here is derived from an EMBL/GenBank/DDBJ whole genome shotgun (WGS) entry which is preliminary data.</text>
</comment>
<dbReference type="AlphaFoldDB" id="A0A1F6NDT8"/>
<organism evidence="1 2">
    <name type="scientific">Candidatus Magasanikbacteria bacterium RIFOXYB1_FULL_40_15</name>
    <dbReference type="NCBI Taxonomy" id="1798697"/>
    <lineage>
        <taxon>Bacteria</taxon>
        <taxon>Candidatus Magasanikiibacteriota</taxon>
    </lineage>
</organism>
<dbReference type="STRING" id="1798697.A2373_03450"/>
<protein>
    <recommendedName>
        <fullName evidence="3">HD/PDEase domain-containing protein</fullName>
    </recommendedName>
</protein>
<evidence type="ECO:0000313" key="1">
    <source>
        <dbReference type="EMBL" id="OGH82062.1"/>
    </source>
</evidence>
<dbReference type="EMBL" id="MFQS01000051">
    <property type="protein sequence ID" value="OGH82062.1"/>
    <property type="molecule type" value="Genomic_DNA"/>
</dbReference>
<evidence type="ECO:0000313" key="2">
    <source>
        <dbReference type="Proteomes" id="UP000176300"/>
    </source>
</evidence>
<reference evidence="1 2" key="1">
    <citation type="journal article" date="2016" name="Nat. Commun.">
        <title>Thousands of microbial genomes shed light on interconnected biogeochemical processes in an aquifer system.</title>
        <authorList>
            <person name="Anantharaman K."/>
            <person name="Brown C.T."/>
            <person name="Hug L.A."/>
            <person name="Sharon I."/>
            <person name="Castelle C.J."/>
            <person name="Probst A.J."/>
            <person name="Thomas B.C."/>
            <person name="Singh A."/>
            <person name="Wilkins M.J."/>
            <person name="Karaoz U."/>
            <person name="Brodie E.L."/>
            <person name="Williams K.H."/>
            <person name="Hubbard S.S."/>
            <person name="Banfield J.F."/>
        </authorList>
    </citation>
    <scope>NUCLEOTIDE SEQUENCE [LARGE SCALE GENOMIC DNA]</scope>
</reference>
<gene>
    <name evidence="1" type="ORF">A2373_03450</name>
</gene>
<dbReference type="Gene3D" id="1.10.3210.10">
    <property type="entry name" value="Hypothetical protein af1432"/>
    <property type="match status" value="1"/>
</dbReference>
<proteinExistence type="predicted"/>
<name>A0A1F6NDT8_9BACT</name>
<dbReference type="Proteomes" id="UP000176300">
    <property type="component" value="Unassembled WGS sequence"/>
</dbReference>